<dbReference type="EMBL" id="PVTF01000011">
    <property type="protein sequence ID" value="PRY36961.1"/>
    <property type="molecule type" value="Genomic_DNA"/>
</dbReference>
<gene>
    <name evidence="2" type="ORF">CLV43_111333</name>
</gene>
<evidence type="ECO:0000313" key="3">
    <source>
        <dbReference type="Proteomes" id="UP000239494"/>
    </source>
</evidence>
<dbReference type="Proteomes" id="UP000239494">
    <property type="component" value="Unassembled WGS sequence"/>
</dbReference>
<reference evidence="2 3" key="1">
    <citation type="submission" date="2018-03" db="EMBL/GenBank/DDBJ databases">
        <title>Genomic Encyclopedia of Archaeal and Bacterial Type Strains, Phase II (KMG-II): from individual species to whole genera.</title>
        <authorList>
            <person name="Goeker M."/>
        </authorList>
    </citation>
    <scope>NUCLEOTIDE SEQUENCE [LARGE SCALE GENOMIC DNA]</scope>
    <source>
        <strain evidence="2 3">DSM 44720</strain>
    </source>
</reference>
<name>A0A2T0SU66_9PSEU</name>
<evidence type="ECO:0008006" key="4">
    <source>
        <dbReference type="Google" id="ProtNLM"/>
    </source>
</evidence>
<sequence>MGTTATPPGHGLGDPRREGNGHGPAPRTRQEPQRLGDSAGQVLFSRVGLRLPATLTYEGWARAGLQIARIADSSAWCLGDWLICGQKEYRDRYRVAIAEAGLDYQTLRNYAWIARRFELSRRRDQLSFQHHAEVAALPDDEQDRWLDEAERNHWSRNQLRETIRRSRIGSEDLRPPPEVVLPRVTAPQAQVRWWRAAAEQDGVDFEKWILIALDGAAQVALGQGPSGRDDDGADQDG</sequence>
<keyword evidence="3" id="KW-1185">Reference proteome</keyword>
<comment type="caution">
    <text evidence="2">The sequence shown here is derived from an EMBL/GenBank/DDBJ whole genome shotgun (WGS) entry which is preliminary data.</text>
</comment>
<organism evidence="2 3">
    <name type="scientific">Umezawaea tangerina</name>
    <dbReference type="NCBI Taxonomy" id="84725"/>
    <lineage>
        <taxon>Bacteria</taxon>
        <taxon>Bacillati</taxon>
        <taxon>Actinomycetota</taxon>
        <taxon>Actinomycetes</taxon>
        <taxon>Pseudonocardiales</taxon>
        <taxon>Pseudonocardiaceae</taxon>
        <taxon>Umezawaea</taxon>
    </lineage>
</organism>
<evidence type="ECO:0000313" key="2">
    <source>
        <dbReference type="EMBL" id="PRY36961.1"/>
    </source>
</evidence>
<dbReference type="RefSeq" id="WP_170156137.1">
    <property type="nucleotide sequence ID" value="NZ_PVTF01000011.1"/>
</dbReference>
<protein>
    <recommendedName>
        <fullName evidence="4">LmbU</fullName>
    </recommendedName>
</protein>
<dbReference type="AlphaFoldDB" id="A0A2T0SU66"/>
<evidence type="ECO:0000256" key="1">
    <source>
        <dbReference type="SAM" id="MobiDB-lite"/>
    </source>
</evidence>
<dbReference type="InterPro" id="IPR049735">
    <property type="entry name" value="NovE/LmbU-like"/>
</dbReference>
<accession>A0A2T0SU66</accession>
<proteinExistence type="predicted"/>
<dbReference type="NCBIfam" id="NF038070">
    <property type="entry name" value="LmbU_fam_TF"/>
    <property type="match status" value="1"/>
</dbReference>
<feature type="region of interest" description="Disordered" evidence="1">
    <location>
        <begin position="1"/>
        <end position="36"/>
    </location>
</feature>